<evidence type="ECO:0000256" key="2">
    <source>
        <dbReference type="ARBA" id="ARBA00023292"/>
    </source>
</evidence>
<name>A0A3B4B7R4_9GOBI</name>
<feature type="domain" description="Laminin N-terminal" evidence="3">
    <location>
        <begin position="8"/>
        <end position="233"/>
    </location>
</feature>
<dbReference type="GO" id="GO:0009887">
    <property type="term" value="P:animal organ morphogenesis"/>
    <property type="evidence" value="ECO:0007669"/>
    <property type="project" value="TreeGrafter"/>
</dbReference>
<dbReference type="SUPFAM" id="SSF57196">
    <property type="entry name" value="EGF/Laminin"/>
    <property type="match status" value="1"/>
</dbReference>
<evidence type="ECO:0000313" key="5">
    <source>
        <dbReference type="Proteomes" id="UP000261520"/>
    </source>
</evidence>
<dbReference type="GO" id="GO:0009888">
    <property type="term" value="P:tissue development"/>
    <property type="evidence" value="ECO:0007669"/>
    <property type="project" value="TreeGrafter"/>
</dbReference>
<dbReference type="GO" id="GO:0016477">
    <property type="term" value="P:cell migration"/>
    <property type="evidence" value="ECO:0007669"/>
    <property type="project" value="TreeGrafter"/>
</dbReference>
<keyword evidence="5" id="KW-1185">Reference proteome</keyword>
<evidence type="ECO:0000256" key="1">
    <source>
        <dbReference type="ARBA" id="ARBA00023157"/>
    </source>
</evidence>
<reference evidence="4" key="1">
    <citation type="submission" date="2025-08" db="UniProtKB">
        <authorList>
            <consortium name="Ensembl"/>
        </authorList>
    </citation>
    <scope>IDENTIFICATION</scope>
</reference>
<keyword evidence="2" id="KW-0424">Laminin EGF-like domain</keyword>
<keyword evidence="1" id="KW-1015">Disulfide bond</keyword>
<dbReference type="GO" id="GO:0070831">
    <property type="term" value="P:basement membrane assembly"/>
    <property type="evidence" value="ECO:0007669"/>
    <property type="project" value="TreeGrafter"/>
</dbReference>
<dbReference type="SMART" id="SM00136">
    <property type="entry name" value="LamNT"/>
    <property type="match status" value="1"/>
</dbReference>
<dbReference type="FunFam" id="2.60.120.260:FF:000073">
    <property type="entry name" value="Laminin subunit beta 3"/>
    <property type="match status" value="1"/>
</dbReference>
<protein>
    <recommendedName>
        <fullName evidence="3">Laminin N-terminal domain-containing protein</fullName>
    </recommendedName>
</protein>
<dbReference type="PANTHER" id="PTHR10574:SF268">
    <property type="entry name" value="LAMININ SUBUNIT BETA-3"/>
    <property type="match status" value="1"/>
</dbReference>
<accession>A0A3B4B7R4</accession>
<reference evidence="4" key="2">
    <citation type="submission" date="2025-09" db="UniProtKB">
        <authorList>
            <consortium name="Ensembl"/>
        </authorList>
    </citation>
    <scope>IDENTIFICATION</scope>
</reference>
<sequence>SQATSSCLLGACYPPSGDLVLGRTQQLSASSTCGLTGSEVYCTPYQQRRMKCCPCDSRNPEGQLAHTIQDVLSTAGPDRWWQSQKVSPVTIQLDLKNLFQLDSLVLDFKGPRPQALVIERTLDNGRTWQPYVYMATHCPSAFPGVPTSTPLKMDDIYCYTLPPVGYDLYKDHQLQIHFRPLEQYMYVPVPKDQKIEGLTGLRVKLVQLGEVPEIPGRSLSRFFALKEMRVVGRCMCHGHANKCLPDTYTTFSNNIQCDCQHNTAGLNCERCADLYNDLPWRAAEEGNPHVCKRKPL</sequence>
<dbReference type="Pfam" id="PF00053">
    <property type="entry name" value="EGF_laminin"/>
    <property type="match status" value="1"/>
</dbReference>
<dbReference type="InterPro" id="IPR008211">
    <property type="entry name" value="Laminin_N"/>
</dbReference>
<dbReference type="STRING" id="409849.ENSPMGP00000024581"/>
<proteinExistence type="predicted"/>
<dbReference type="GO" id="GO:0043256">
    <property type="term" value="C:laminin complex"/>
    <property type="evidence" value="ECO:0007669"/>
    <property type="project" value="TreeGrafter"/>
</dbReference>
<dbReference type="GO" id="GO:0007411">
    <property type="term" value="P:axon guidance"/>
    <property type="evidence" value="ECO:0007669"/>
    <property type="project" value="TreeGrafter"/>
</dbReference>
<dbReference type="SMART" id="SM00180">
    <property type="entry name" value="EGF_Lam"/>
    <property type="match status" value="1"/>
</dbReference>
<evidence type="ECO:0000313" key="4">
    <source>
        <dbReference type="Ensembl" id="ENSPMGP00000024581.1"/>
    </source>
</evidence>
<organism evidence="4 5">
    <name type="scientific">Periophthalmus magnuspinnatus</name>
    <dbReference type="NCBI Taxonomy" id="409849"/>
    <lineage>
        <taxon>Eukaryota</taxon>
        <taxon>Metazoa</taxon>
        <taxon>Chordata</taxon>
        <taxon>Craniata</taxon>
        <taxon>Vertebrata</taxon>
        <taxon>Euteleostomi</taxon>
        <taxon>Actinopterygii</taxon>
        <taxon>Neopterygii</taxon>
        <taxon>Teleostei</taxon>
        <taxon>Neoteleostei</taxon>
        <taxon>Acanthomorphata</taxon>
        <taxon>Gobiaria</taxon>
        <taxon>Gobiiformes</taxon>
        <taxon>Gobioidei</taxon>
        <taxon>Gobiidae</taxon>
        <taxon>Oxudercinae</taxon>
        <taxon>Periophthalmus</taxon>
    </lineage>
</organism>
<dbReference type="AlphaFoldDB" id="A0A3B4B7R4"/>
<dbReference type="Gene3D" id="2.60.120.260">
    <property type="entry name" value="Galactose-binding domain-like"/>
    <property type="match status" value="1"/>
</dbReference>
<dbReference type="InterPro" id="IPR050440">
    <property type="entry name" value="Laminin/Netrin_ECM"/>
</dbReference>
<dbReference type="GO" id="GO:0034446">
    <property type="term" value="P:substrate adhesion-dependent cell spreading"/>
    <property type="evidence" value="ECO:0007669"/>
    <property type="project" value="TreeGrafter"/>
</dbReference>
<dbReference type="Pfam" id="PF00055">
    <property type="entry name" value="Laminin_N"/>
    <property type="match status" value="1"/>
</dbReference>
<dbReference type="CDD" id="cd00055">
    <property type="entry name" value="EGF_Lam"/>
    <property type="match status" value="1"/>
</dbReference>
<dbReference type="Gene3D" id="2.170.300.10">
    <property type="entry name" value="Tie2 ligand-binding domain superfamily"/>
    <property type="match status" value="1"/>
</dbReference>
<evidence type="ECO:0000259" key="3">
    <source>
        <dbReference type="PROSITE" id="PS51117"/>
    </source>
</evidence>
<dbReference type="PANTHER" id="PTHR10574">
    <property type="entry name" value="NETRIN/LAMININ-RELATED"/>
    <property type="match status" value="1"/>
</dbReference>
<dbReference type="PROSITE" id="PS01248">
    <property type="entry name" value="EGF_LAM_1"/>
    <property type="match status" value="1"/>
</dbReference>
<dbReference type="Proteomes" id="UP000261520">
    <property type="component" value="Unplaced"/>
</dbReference>
<dbReference type="Ensembl" id="ENSPMGT00000026188.1">
    <property type="protein sequence ID" value="ENSPMGP00000024581.1"/>
    <property type="gene ID" value="ENSPMGG00000019882.1"/>
</dbReference>
<dbReference type="PROSITE" id="PS51117">
    <property type="entry name" value="LAMININ_NTER"/>
    <property type="match status" value="1"/>
</dbReference>
<dbReference type="InterPro" id="IPR002049">
    <property type="entry name" value="LE_dom"/>
</dbReference>